<feature type="compositionally biased region" description="Polar residues" evidence="1">
    <location>
        <begin position="214"/>
        <end position="242"/>
    </location>
</feature>
<evidence type="ECO:0000313" key="4">
    <source>
        <dbReference type="Proteomes" id="UP000281549"/>
    </source>
</evidence>
<sequence>MSSADANKLLALTNQHRASIGLNALQLDGKLTAAAEGHSVTQAQTKTMSHNGFENRVATCGFPGIVWAENVGMSENKPIDVAEMHQNWLNSQGHRENIEKVGLTHVGFGLASNGNLLYYTEFFAGQSSGSNYSGAKPQSQQPSSYQGSPSNGHRALSDNFAGNNGGSAANNSPASNSEPTGNNMPVTNSAPAGDNIPMKGIRPKQSKSRGSGIPQVQNQNVPNSSEENVPSFQGNSSGNQAMPSMPSMDAFFGNIFGGLMNGQQPNSQTQYSSDPNAHQTQYSSDPNTKQTQSKGNGSPTSGSQPFNLPGPNNLQSNCAKGAPSNGNPVVSRGGLPEGAGSMLPGFQMPNMFGH</sequence>
<dbReference type="AlphaFoldDB" id="A0A4V1IZL9"/>
<reference evidence="4" key="1">
    <citation type="journal article" date="2018" name="Nat. Microbiol.">
        <title>Leveraging single-cell genomics to expand the fungal tree of life.</title>
        <authorList>
            <person name="Ahrendt S.R."/>
            <person name="Quandt C.A."/>
            <person name="Ciobanu D."/>
            <person name="Clum A."/>
            <person name="Salamov A."/>
            <person name="Andreopoulos B."/>
            <person name="Cheng J.F."/>
            <person name="Woyke T."/>
            <person name="Pelin A."/>
            <person name="Henrissat B."/>
            <person name="Reynolds N.K."/>
            <person name="Benny G.L."/>
            <person name="Smith M.E."/>
            <person name="James T.Y."/>
            <person name="Grigoriev I.V."/>
        </authorList>
    </citation>
    <scope>NUCLEOTIDE SEQUENCE [LARGE SCALE GENOMIC DNA]</scope>
    <source>
        <strain evidence="4">CSF55</strain>
    </source>
</reference>
<dbReference type="Pfam" id="PF00188">
    <property type="entry name" value="CAP"/>
    <property type="match status" value="1"/>
</dbReference>
<protein>
    <recommendedName>
        <fullName evidence="2">SCP domain-containing protein</fullName>
    </recommendedName>
</protein>
<dbReference type="Proteomes" id="UP000281549">
    <property type="component" value="Unassembled WGS sequence"/>
</dbReference>
<evidence type="ECO:0000256" key="1">
    <source>
        <dbReference type="SAM" id="MobiDB-lite"/>
    </source>
</evidence>
<dbReference type="PANTHER" id="PTHR31157">
    <property type="entry name" value="SCP DOMAIN-CONTAINING PROTEIN"/>
    <property type="match status" value="1"/>
</dbReference>
<feature type="compositionally biased region" description="Low complexity" evidence="1">
    <location>
        <begin position="166"/>
        <end position="177"/>
    </location>
</feature>
<dbReference type="InterPro" id="IPR035940">
    <property type="entry name" value="CAP_sf"/>
</dbReference>
<name>A0A4V1IZL9_ROZAC</name>
<dbReference type="CDD" id="cd05379">
    <property type="entry name" value="CAP_bacterial"/>
    <property type="match status" value="1"/>
</dbReference>
<feature type="region of interest" description="Disordered" evidence="1">
    <location>
        <begin position="130"/>
        <end position="354"/>
    </location>
</feature>
<feature type="compositionally biased region" description="Polar residues" evidence="1">
    <location>
        <begin position="261"/>
        <end position="328"/>
    </location>
</feature>
<accession>A0A4V1IZL9</accession>
<proteinExistence type="predicted"/>
<feature type="compositionally biased region" description="Polar residues" evidence="1">
    <location>
        <begin position="178"/>
        <end position="190"/>
    </location>
</feature>
<dbReference type="Gene3D" id="3.40.33.10">
    <property type="entry name" value="CAP"/>
    <property type="match status" value="1"/>
</dbReference>
<evidence type="ECO:0000313" key="3">
    <source>
        <dbReference type="EMBL" id="RKP18519.1"/>
    </source>
</evidence>
<dbReference type="SUPFAM" id="SSF55797">
    <property type="entry name" value="PR-1-like"/>
    <property type="match status" value="1"/>
</dbReference>
<dbReference type="EMBL" id="ML005435">
    <property type="protein sequence ID" value="RKP18519.1"/>
    <property type="molecule type" value="Genomic_DNA"/>
</dbReference>
<dbReference type="InterPro" id="IPR014044">
    <property type="entry name" value="CAP_dom"/>
</dbReference>
<feature type="domain" description="SCP" evidence="2">
    <location>
        <begin position="10"/>
        <end position="121"/>
    </location>
</feature>
<organism evidence="3 4">
    <name type="scientific">Rozella allomycis (strain CSF55)</name>
    <dbReference type="NCBI Taxonomy" id="988480"/>
    <lineage>
        <taxon>Eukaryota</taxon>
        <taxon>Fungi</taxon>
        <taxon>Fungi incertae sedis</taxon>
        <taxon>Cryptomycota</taxon>
        <taxon>Cryptomycota incertae sedis</taxon>
        <taxon>Rozella</taxon>
    </lineage>
</organism>
<gene>
    <name evidence="3" type="ORF">ROZALSC1DRAFT_23154</name>
</gene>
<feature type="compositionally biased region" description="Low complexity" evidence="1">
    <location>
        <begin position="137"/>
        <end position="150"/>
    </location>
</feature>
<dbReference type="PANTHER" id="PTHR31157:SF1">
    <property type="entry name" value="SCP DOMAIN-CONTAINING PROTEIN"/>
    <property type="match status" value="1"/>
</dbReference>
<evidence type="ECO:0000259" key="2">
    <source>
        <dbReference type="Pfam" id="PF00188"/>
    </source>
</evidence>